<accession>A0A078JGJ1</accession>
<keyword evidence="5" id="KW-1185">Reference proteome</keyword>
<evidence type="ECO:0000313" key="4">
    <source>
        <dbReference type="EMBL" id="CDY65804.1"/>
    </source>
</evidence>
<keyword evidence="2" id="KW-1133">Transmembrane helix</keyword>
<dbReference type="GO" id="GO:0003677">
    <property type="term" value="F:DNA binding"/>
    <property type="evidence" value="ECO:0007669"/>
    <property type="project" value="InterPro"/>
</dbReference>
<gene>
    <name evidence="4" type="primary">BnaC04g52480D</name>
    <name evidence="4" type="ORF">GSBRNA2T00048268001</name>
</gene>
<feature type="domain" description="DNA polymerase alpha/delta/epsilon subunit B" evidence="3">
    <location>
        <begin position="2"/>
        <end position="36"/>
    </location>
</feature>
<dbReference type="AlphaFoldDB" id="A0A078JGJ1"/>
<sequence>MLNQMAAGVSVDIMPGMNDPANFALPQQPLNRYHVQILAPLMLIISDFLGLLVRTLTSTQRLKANLILWKGR</sequence>
<dbReference type="Proteomes" id="UP000028999">
    <property type="component" value="Unassembled WGS sequence"/>
</dbReference>
<proteinExistence type="predicted"/>
<dbReference type="InterPro" id="IPR007185">
    <property type="entry name" value="DNA_pol_a/d/e_bsu"/>
</dbReference>
<keyword evidence="2" id="KW-0812">Transmembrane</keyword>
<dbReference type="Gramene" id="CDY65804">
    <property type="protein sequence ID" value="CDY65804"/>
    <property type="gene ID" value="GSBRNA2T00048268001"/>
</dbReference>
<dbReference type="STRING" id="3708.A0A078JGJ1"/>
<organism evidence="4 5">
    <name type="scientific">Brassica napus</name>
    <name type="common">Rape</name>
    <dbReference type="NCBI Taxonomy" id="3708"/>
    <lineage>
        <taxon>Eukaryota</taxon>
        <taxon>Viridiplantae</taxon>
        <taxon>Streptophyta</taxon>
        <taxon>Embryophyta</taxon>
        <taxon>Tracheophyta</taxon>
        <taxon>Spermatophyta</taxon>
        <taxon>Magnoliopsida</taxon>
        <taxon>eudicotyledons</taxon>
        <taxon>Gunneridae</taxon>
        <taxon>Pentapetalae</taxon>
        <taxon>rosids</taxon>
        <taxon>malvids</taxon>
        <taxon>Brassicales</taxon>
        <taxon>Brassicaceae</taxon>
        <taxon>Brassiceae</taxon>
        <taxon>Brassica</taxon>
    </lineage>
</organism>
<keyword evidence="1" id="KW-0235">DNA replication</keyword>
<keyword evidence="2" id="KW-0472">Membrane</keyword>
<dbReference type="GO" id="GO:0006260">
    <property type="term" value="P:DNA replication"/>
    <property type="evidence" value="ECO:0007669"/>
    <property type="project" value="UniProtKB-KW"/>
</dbReference>
<feature type="transmembrane region" description="Helical" evidence="2">
    <location>
        <begin position="33"/>
        <end position="53"/>
    </location>
</feature>
<name>A0A078JGJ1_BRANA</name>
<dbReference type="EMBL" id="LK034958">
    <property type="protein sequence ID" value="CDY65804.1"/>
    <property type="molecule type" value="Genomic_DNA"/>
</dbReference>
<reference evidence="4 5" key="1">
    <citation type="journal article" date="2014" name="Science">
        <title>Plant genetics. Early allopolyploid evolution in the post-Neolithic Brassica napus oilseed genome.</title>
        <authorList>
            <person name="Chalhoub B."/>
            <person name="Denoeud F."/>
            <person name="Liu S."/>
            <person name="Parkin I.A."/>
            <person name="Tang H."/>
            <person name="Wang X."/>
            <person name="Chiquet J."/>
            <person name="Belcram H."/>
            <person name="Tong C."/>
            <person name="Samans B."/>
            <person name="Correa M."/>
            <person name="Da Silva C."/>
            <person name="Just J."/>
            <person name="Falentin C."/>
            <person name="Koh C.S."/>
            <person name="Le Clainche I."/>
            <person name="Bernard M."/>
            <person name="Bento P."/>
            <person name="Noel B."/>
            <person name="Labadie K."/>
            <person name="Alberti A."/>
            <person name="Charles M."/>
            <person name="Arnaud D."/>
            <person name="Guo H."/>
            <person name="Daviaud C."/>
            <person name="Alamery S."/>
            <person name="Jabbari K."/>
            <person name="Zhao M."/>
            <person name="Edger P.P."/>
            <person name="Chelaifa H."/>
            <person name="Tack D."/>
            <person name="Lassalle G."/>
            <person name="Mestiri I."/>
            <person name="Schnel N."/>
            <person name="Le Paslier M.C."/>
            <person name="Fan G."/>
            <person name="Renault V."/>
            <person name="Bayer P.E."/>
            <person name="Golicz A.A."/>
            <person name="Manoli S."/>
            <person name="Lee T.H."/>
            <person name="Thi V.H."/>
            <person name="Chalabi S."/>
            <person name="Hu Q."/>
            <person name="Fan C."/>
            <person name="Tollenaere R."/>
            <person name="Lu Y."/>
            <person name="Battail C."/>
            <person name="Shen J."/>
            <person name="Sidebottom C.H."/>
            <person name="Wang X."/>
            <person name="Canaguier A."/>
            <person name="Chauveau A."/>
            <person name="Berard A."/>
            <person name="Deniot G."/>
            <person name="Guan M."/>
            <person name="Liu Z."/>
            <person name="Sun F."/>
            <person name="Lim Y.P."/>
            <person name="Lyons E."/>
            <person name="Town C.D."/>
            <person name="Bancroft I."/>
            <person name="Wang X."/>
            <person name="Meng J."/>
            <person name="Ma J."/>
            <person name="Pires J.C."/>
            <person name="King G.J."/>
            <person name="Brunel D."/>
            <person name="Delourme R."/>
            <person name="Renard M."/>
            <person name="Aury J.M."/>
            <person name="Adams K.L."/>
            <person name="Batley J."/>
            <person name="Snowdon R.J."/>
            <person name="Tost J."/>
            <person name="Edwards D."/>
            <person name="Zhou Y."/>
            <person name="Hua W."/>
            <person name="Sharpe A.G."/>
            <person name="Paterson A.H."/>
            <person name="Guan C."/>
            <person name="Wincker P."/>
        </authorList>
    </citation>
    <scope>NUCLEOTIDE SEQUENCE [LARGE SCALE GENOMIC DNA]</scope>
    <source>
        <strain evidence="5">cv. Darmor-bzh</strain>
    </source>
</reference>
<protein>
    <submittedName>
        <fullName evidence="4">BnaC04g52480D protein</fullName>
    </submittedName>
</protein>
<dbReference type="PaxDb" id="3708-A0A078JGJ1"/>
<evidence type="ECO:0000256" key="1">
    <source>
        <dbReference type="ARBA" id="ARBA00022705"/>
    </source>
</evidence>
<dbReference type="Gene3D" id="3.60.21.50">
    <property type="match status" value="1"/>
</dbReference>
<dbReference type="Pfam" id="PF04042">
    <property type="entry name" value="DNA_pol_E_B"/>
    <property type="match status" value="1"/>
</dbReference>
<evidence type="ECO:0000256" key="2">
    <source>
        <dbReference type="SAM" id="Phobius"/>
    </source>
</evidence>
<evidence type="ECO:0000259" key="3">
    <source>
        <dbReference type="Pfam" id="PF04042"/>
    </source>
</evidence>
<evidence type="ECO:0000313" key="5">
    <source>
        <dbReference type="Proteomes" id="UP000028999"/>
    </source>
</evidence>